<dbReference type="AlphaFoldDB" id="A0A9Q5BYF0"/>
<protein>
    <submittedName>
        <fullName evidence="1">Uncharacterized protein</fullName>
    </submittedName>
</protein>
<proteinExistence type="predicted"/>
<evidence type="ECO:0000313" key="2">
    <source>
        <dbReference type="Proteomes" id="UP000651333"/>
    </source>
</evidence>
<dbReference type="Proteomes" id="UP000651333">
    <property type="component" value="Unassembled WGS sequence"/>
</dbReference>
<organism evidence="1 2">
    <name type="scientific">Lactobacillus helveticus</name>
    <name type="common">Lactobacillus suntoryeus</name>
    <dbReference type="NCBI Taxonomy" id="1587"/>
    <lineage>
        <taxon>Bacteria</taxon>
        <taxon>Bacillati</taxon>
        <taxon>Bacillota</taxon>
        <taxon>Bacilli</taxon>
        <taxon>Lactobacillales</taxon>
        <taxon>Lactobacillaceae</taxon>
        <taxon>Lactobacillus</taxon>
    </lineage>
</organism>
<dbReference type="EMBL" id="WCHB01000006">
    <property type="protein sequence ID" value="NRO34102.1"/>
    <property type="molecule type" value="Genomic_DNA"/>
</dbReference>
<reference evidence="1" key="1">
    <citation type="submission" date="2019-09" db="EMBL/GenBank/DDBJ databases">
        <title>Comparative genomic analysis of Lactobacillus helveticus.</title>
        <authorList>
            <person name="Zhang H."/>
            <person name="Chen Y."/>
            <person name="Zhong Z."/>
        </authorList>
    </citation>
    <scope>NUCLEOTIDE SEQUENCE</scope>
    <source>
        <strain evidence="1">IMAU30003</strain>
    </source>
</reference>
<comment type="caution">
    <text evidence="1">The sequence shown here is derived from an EMBL/GenBank/DDBJ whole genome shotgun (WGS) entry which is preliminary data.</text>
</comment>
<accession>A0A9Q5BYF0</accession>
<gene>
    <name evidence="1" type="ORF">IMAU30003_00333</name>
</gene>
<dbReference type="RefSeq" id="WP_173004736.1">
    <property type="nucleotide sequence ID" value="NZ_WCGO01000004.1"/>
</dbReference>
<name>A0A9Q5BYF0_LACHE</name>
<evidence type="ECO:0000313" key="1">
    <source>
        <dbReference type="EMBL" id="NRO34102.1"/>
    </source>
</evidence>
<sequence length="83" mass="8914">MKGKSNYNSIDYSYVFSAKKKLELEHSKKSATNFGRMKNKWTAAAAIALASGSVVLFVPTGNAQAAEADASVKTEKVETNKPS</sequence>